<dbReference type="EMBL" id="DVLX01000090">
    <property type="protein sequence ID" value="HIU00088.1"/>
    <property type="molecule type" value="Genomic_DNA"/>
</dbReference>
<gene>
    <name evidence="2" type="ORF">IAD12_07520</name>
</gene>
<sequence length="133" mass="15078">MFNYKNKLGEIHFSHSIINKIVTEAIENCDGKVEILNYKGKYMNVVPGIASRMNLYDEEAGGIQVKEEKSGLVITVYVIIHFGTSIKKATGKIIDYIYDNMEKKMGEKPRTVKIIVTGTLSKNIVKRHIEVSR</sequence>
<dbReference type="InterPro" id="IPR005531">
    <property type="entry name" value="Asp23"/>
</dbReference>
<comment type="caution">
    <text evidence="2">The sequence shown here is derived from an EMBL/GenBank/DDBJ whole genome shotgun (WGS) entry which is preliminary data.</text>
</comment>
<reference evidence="2" key="2">
    <citation type="journal article" date="2021" name="PeerJ">
        <title>Extensive microbial diversity within the chicken gut microbiome revealed by metagenomics and culture.</title>
        <authorList>
            <person name="Gilroy R."/>
            <person name="Ravi A."/>
            <person name="Getino M."/>
            <person name="Pursley I."/>
            <person name="Horton D.L."/>
            <person name="Alikhan N.F."/>
            <person name="Baker D."/>
            <person name="Gharbi K."/>
            <person name="Hall N."/>
            <person name="Watson M."/>
            <person name="Adriaenssens E.M."/>
            <person name="Foster-Nyarko E."/>
            <person name="Jarju S."/>
            <person name="Secka A."/>
            <person name="Antonio M."/>
            <person name="Oren A."/>
            <person name="Chaudhuri R.R."/>
            <person name="La Ragione R."/>
            <person name="Hildebrand F."/>
            <person name="Pallen M.J."/>
        </authorList>
    </citation>
    <scope>NUCLEOTIDE SEQUENCE</scope>
    <source>
        <strain evidence="2">CHK176-22527</strain>
    </source>
</reference>
<dbReference type="AlphaFoldDB" id="A0A9D1HFM4"/>
<name>A0A9D1HFM4_9FIRM</name>
<reference evidence="2" key="1">
    <citation type="submission" date="2020-10" db="EMBL/GenBank/DDBJ databases">
        <authorList>
            <person name="Gilroy R."/>
        </authorList>
    </citation>
    <scope>NUCLEOTIDE SEQUENCE</scope>
    <source>
        <strain evidence="2">CHK176-22527</strain>
    </source>
</reference>
<evidence type="ECO:0000313" key="3">
    <source>
        <dbReference type="Proteomes" id="UP000824159"/>
    </source>
</evidence>
<dbReference type="Proteomes" id="UP000824159">
    <property type="component" value="Unassembled WGS sequence"/>
</dbReference>
<accession>A0A9D1HFM4</accession>
<evidence type="ECO:0000313" key="2">
    <source>
        <dbReference type="EMBL" id="HIU00088.1"/>
    </source>
</evidence>
<evidence type="ECO:0000256" key="1">
    <source>
        <dbReference type="ARBA" id="ARBA00005721"/>
    </source>
</evidence>
<comment type="similarity">
    <text evidence="1">Belongs to the asp23 family.</text>
</comment>
<proteinExistence type="inferred from homology"/>
<dbReference type="Pfam" id="PF03780">
    <property type="entry name" value="Asp23"/>
    <property type="match status" value="1"/>
</dbReference>
<organism evidence="2 3">
    <name type="scientific">Candidatus Allocopromorpha excrementavium</name>
    <dbReference type="NCBI Taxonomy" id="2840741"/>
    <lineage>
        <taxon>Bacteria</taxon>
        <taxon>Bacillati</taxon>
        <taxon>Bacillota</taxon>
        <taxon>Clostridia</taxon>
        <taxon>Eubacteriales</taxon>
        <taxon>Eubacteriaceae</taxon>
        <taxon>Eubacteriaceae incertae sedis</taxon>
        <taxon>Candidatus Allocopromorpha</taxon>
    </lineage>
</organism>
<protein>
    <submittedName>
        <fullName evidence="2">Asp23/Gls24 family envelope stress response protein</fullName>
    </submittedName>
</protein>